<evidence type="ECO:0000313" key="2">
    <source>
        <dbReference type="EMBL" id="MPC88645.1"/>
    </source>
</evidence>
<dbReference type="AlphaFoldDB" id="A0A5B7J1L1"/>
<organism evidence="2 3">
    <name type="scientific">Portunus trituberculatus</name>
    <name type="common">Swimming crab</name>
    <name type="synonym">Neptunus trituberculatus</name>
    <dbReference type="NCBI Taxonomy" id="210409"/>
    <lineage>
        <taxon>Eukaryota</taxon>
        <taxon>Metazoa</taxon>
        <taxon>Ecdysozoa</taxon>
        <taxon>Arthropoda</taxon>
        <taxon>Crustacea</taxon>
        <taxon>Multicrustacea</taxon>
        <taxon>Malacostraca</taxon>
        <taxon>Eumalacostraca</taxon>
        <taxon>Eucarida</taxon>
        <taxon>Decapoda</taxon>
        <taxon>Pleocyemata</taxon>
        <taxon>Brachyura</taxon>
        <taxon>Eubrachyura</taxon>
        <taxon>Portunoidea</taxon>
        <taxon>Portunidae</taxon>
        <taxon>Portuninae</taxon>
        <taxon>Portunus</taxon>
    </lineage>
</organism>
<protein>
    <submittedName>
        <fullName evidence="2">Uncharacterized protein</fullName>
    </submittedName>
</protein>
<comment type="caution">
    <text evidence="2">The sequence shown here is derived from an EMBL/GenBank/DDBJ whole genome shotgun (WGS) entry which is preliminary data.</text>
</comment>
<feature type="compositionally biased region" description="Pro residues" evidence="1">
    <location>
        <begin position="1"/>
        <end position="12"/>
    </location>
</feature>
<gene>
    <name evidence="2" type="ORF">E2C01_083561</name>
</gene>
<dbReference type="Proteomes" id="UP000324222">
    <property type="component" value="Unassembled WGS sequence"/>
</dbReference>
<sequence length="21" mass="2188">MPHPVSPSPSPSLPTCYTFAA</sequence>
<dbReference type="EMBL" id="VSRR010078446">
    <property type="protein sequence ID" value="MPC88645.1"/>
    <property type="molecule type" value="Genomic_DNA"/>
</dbReference>
<keyword evidence="3" id="KW-1185">Reference proteome</keyword>
<evidence type="ECO:0000313" key="3">
    <source>
        <dbReference type="Proteomes" id="UP000324222"/>
    </source>
</evidence>
<evidence type="ECO:0000256" key="1">
    <source>
        <dbReference type="SAM" id="MobiDB-lite"/>
    </source>
</evidence>
<name>A0A5B7J1L1_PORTR</name>
<proteinExistence type="predicted"/>
<accession>A0A5B7J1L1</accession>
<feature type="region of interest" description="Disordered" evidence="1">
    <location>
        <begin position="1"/>
        <end position="21"/>
    </location>
</feature>
<reference evidence="2 3" key="1">
    <citation type="submission" date="2019-05" db="EMBL/GenBank/DDBJ databases">
        <title>Another draft genome of Portunus trituberculatus and its Hox gene families provides insights of decapod evolution.</title>
        <authorList>
            <person name="Jeong J.-H."/>
            <person name="Song I."/>
            <person name="Kim S."/>
            <person name="Choi T."/>
            <person name="Kim D."/>
            <person name="Ryu S."/>
            <person name="Kim W."/>
        </authorList>
    </citation>
    <scope>NUCLEOTIDE SEQUENCE [LARGE SCALE GENOMIC DNA]</scope>
    <source>
        <tissue evidence="2">Muscle</tissue>
    </source>
</reference>